<dbReference type="InterPro" id="IPR002110">
    <property type="entry name" value="Ankyrin_rpt"/>
</dbReference>
<feature type="repeat" description="ANK" evidence="1">
    <location>
        <begin position="111"/>
        <end position="132"/>
    </location>
</feature>
<evidence type="ECO:0000256" key="1">
    <source>
        <dbReference type="PROSITE-ProRule" id="PRU00023"/>
    </source>
</evidence>
<proteinExistence type="predicted"/>
<evidence type="ECO:0000313" key="2">
    <source>
        <dbReference type="EMBL" id="TFK18486.1"/>
    </source>
</evidence>
<dbReference type="OrthoDB" id="3030655at2759"/>
<dbReference type="InterPro" id="IPR036770">
    <property type="entry name" value="Ankyrin_rpt-contain_sf"/>
</dbReference>
<dbReference type="PANTHER" id="PTHR24184:SF11">
    <property type="entry name" value="ANKYRIN REPEAT AND SOCS BOX CONTAINING 3"/>
    <property type="match status" value="1"/>
</dbReference>
<dbReference type="PROSITE" id="PS50088">
    <property type="entry name" value="ANK_REPEAT"/>
    <property type="match status" value="1"/>
</dbReference>
<gene>
    <name evidence="2" type="ORF">FA15DRAFT_252786</name>
</gene>
<keyword evidence="3" id="KW-1185">Reference proteome</keyword>
<keyword evidence="1" id="KW-0040">ANK repeat</keyword>
<dbReference type="EMBL" id="ML210397">
    <property type="protein sequence ID" value="TFK18486.1"/>
    <property type="molecule type" value="Genomic_DNA"/>
</dbReference>
<dbReference type="AlphaFoldDB" id="A0A5C3KEG5"/>
<dbReference type="Pfam" id="PF00023">
    <property type="entry name" value="Ank"/>
    <property type="match status" value="1"/>
</dbReference>
<dbReference type="Proteomes" id="UP000307440">
    <property type="component" value="Unassembled WGS sequence"/>
</dbReference>
<reference evidence="2 3" key="1">
    <citation type="journal article" date="2019" name="Nat. Ecol. Evol.">
        <title>Megaphylogeny resolves global patterns of mushroom evolution.</title>
        <authorList>
            <person name="Varga T."/>
            <person name="Krizsan K."/>
            <person name="Foldi C."/>
            <person name="Dima B."/>
            <person name="Sanchez-Garcia M."/>
            <person name="Sanchez-Ramirez S."/>
            <person name="Szollosi G.J."/>
            <person name="Szarkandi J.G."/>
            <person name="Papp V."/>
            <person name="Albert L."/>
            <person name="Andreopoulos W."/>
            <person name="Angelini C."/>
            <person name="Antonin V."/>
            <person name="Barry K.W."/>
            <person name="Bougher N.L."/>
            <person name="Buchanan P."/>
            <person name="Buyck B."/>
            <person name="Bense V."/>
            <person name="Catcheside P."/>
            <person name="Chovatia M."/>
            <person name="Cooper J."/>
            <person name="Damon W."/>
            <person name="Desjardin D."/>
            <person name="Finy P."/>
            <person name="Geml J."/>
            <person name="Haridas S."/>
            <person name="Hughes K."/>
            <person name="Justo A."/>
            <person name="Karasinski D."/>
            <person name="Kautmanova I."/>
            <person name="Kiss B."/>
            <person name="Kocsube S."/>
            <person name="Kotiranta H."/>
            <person name="LaButti K.M."/>
            <person name="Lechner B.E."/>
            <person name="Liimatainen K."/>
            <person name="Lipzen A."/>
            <person name="Lukacs Z."/>
            <person name="Mihaltcheva S."/>
            <person name="Morgado L.N."/>
            <person name="Niskanen T."/>
            <person name="Noordeloos M.E."/>
            <person name="Ohm R.A."/>
            <person name="Ortiz-Santana B."/>
            <person name="Ovrebo C."/>
            <person name="Racz N."/>
            <person name="Riley R."/>
            <person name="Savchenko A."/>
            <person name="Shiryaev A."/>
            <person name="Soop K."/>
            <person name="Spirin V."/>
            <person name="Szebenyi C."/>
            <person name="Tomsovsky M."/>
            <person name="Tulloss R.E."/>
            <person name="Uehling J."/>
            <person name="Grigoriev I.V."/>
            <person name="Vagvolgyi C."/>
            <person name="Papp T."/>
            <person name="Martin F.M."/>
            <person name="Miettinen O."/>
            <person name="Hibbett D.S."/>
            <person name="Nagy L.G."/>
        </authorList>
    </citation>
    <scope>NUCLEOTIDE SEQUENCE [LARGE SCALE GENOMIC DNA]</scope>
    <source>
        <strain evidence="2 3">CBS 121175</strain>
    </source>
</reference>
<sequence>MMAAGEGHHGVVALLLESYAAVEVLLEVEGIDIHCIDGQGRTLLMSAARGGEVEMVNRFLGLGLGANINVSDIEGKTALFHAAESDWTTGPDIVSALLEIEGIDCSVQDVKGRTPLMVATEHEYEDIVELLR</sequence>
<dbReference type="Gene3D" id="1.25.40.20">
    <property type="entry name" value="Ankyrin repeat-containing domain"/>
    <property type="match status" value="1"/>
</dbReference>
<dbReference type="SMART" id="SM00248">
    <property type="entry name" value="ANK"/>
    <property type="match status" value="2"/>
</dbReference>
<dbReference type="Pfam" id="PF12796">
    <property type="entry name" value="Ank_2"/>
    <property type="match status" value="1"/>
</dbReference>
<organism evidence="2 3">
    <name type="scientific">Coprinopsis marcescibilis</name>
    <name type="common">Agaric fungus</name>
    <name type="synonym">Psathyrella marcescibilis</name>
    <dbReference type="NCBI Taxonomy" id="230819"/>
    <lineage>
        <taxon>Eukaryota</taxon>
        <taxon>Fungi</taxon>
        <taxon>Dikarya</taxon>
        <taxon>Basidiomycota</taxon>
        <taxon>Agaricomycotina</taxon>
        <taxon>Agaricomycetes</taxon>
        <taxon>Agaricomycetidae</taxon>
        <taxon>Agaricales</taxon>
        <taxon>Agaricineae</taxon>
        <taxon>Psathyrellaceae</taxon>
        <taxon>Coprinopsis</taxon>
    </lineage>
</organism>
<dbReference type="STRING" id="230819.A0A5C3KEG5"/>
<dbReference type="SUPFAM" id="SSF48403">
    <property type="entry name" value="Ankyrin repeat"/>
    <property type="match status" value="1"/>
</dbReference>
<dbReference type="PANTHER" id="PTHR24184">
    <property type="entry name" value="SI:CH211-189E2.2"/>
    <property type="match status" value="1"/>
</dbReference>
<accession>A0A5C3KEG5</accession>
<evidence type="ECO:0000313" key="3">
    <source>
        <dbReference type="Proteomes" id="UP000307440"/>
    </source>
</evidence>
<dbReference type="PROSITE" id="PS50297">
    <property type="entry name" value="ANK_REP_REGION"/>
    <property type="match status" value="1"/>
</dbReference>
<protein>
    <submittedName>
        <fullName evidence="2">Ankyrin</fullName>
    </submittedName>
</protein>
<name>A0A5C3KEG5_COPMA</name>